<dbReference type="InterPro" id="IPR000700">
    <property type="entry name" value="PAS-assoc_C"/>
</dbReference>
<dbReference type="InterPro" id="IPR013655">
    <property type="entry name" value="PAS_fold_3"/>
</dbReference>
<organism evidence="4 5">
    <name type="scientific">Candidatus Clostridium eludens</name>
    <dbReference type="NCBI Taxonomy" id="3381663"/>
    <lineage>
        <taxon>Bacteria</taxon>
        <taxon>Bacillati</taxon>
        <taxon>Bacillota</taxon>
        <taxon>Clostridia</taxon>
        <taxon>Eubacteriales</taxon>
        <taxon>Clostridiaceae</taxon>
        <taxon>Clostridium</taxon>
    </lineage>
</organism>
<protein>
    <submittedName>
        <fullName evidence="4">Diguanylate cyclase domain-containing protein</fullName>
        <ecNumber evidence="4">2.7.7.65</ecNumber>
    </submittedName>
</protein>
<dbReference type="PROSITE" id="PS50113">
    <property type="entry name" value="PAC"/>
    <property type="match status" value="2"/>
</dbReference>
<dbReference type="GO" id="GO:0052621">
    <property type="term" value="F:diguanylate cyclase activity"/>
    <property type="evidence" value="ECO:0007669"/>
    <property type="project" value="UniProtKB-EC"/>
</dbReference>
<dbReference type="Gene3D" id="3.30.450.20">
    <property type="entry name" value="PAS domain"/>
    <property type="match status" value="2"/>
</dbReference>
<dbReference type="PROSITE" id="PS50887">
    <property type="entry name" value="GGDEF"/>
    <property type="match status" value="1"/>
</dbReference>
<dbReference type="SMART" id="SM00267">
    <property type="entry name" value="GGDEF"/>
    <property type="match status" value="1"/>
</dbReference>
<dbReference type="CDD" id="cd00130">
    <property type="entry name" value="PAS"/>
    <property type="match status" value="2"/>
</dbReference>
<dbReference type="EMBL" id="JBJHZX010000051">
    <property type="protein sequence ID" value="MFL0198226.1"/>
    <property type="molecule type" value="Genomic_DNA"/>
</dbReference>
<dbReference type="Gene3D" id="3.30.70.270">
    <property type="match status" value="1"/>
</dbReference>
<dbReference type="SUPFAM" id="SSF55073">
    <property type="entry name" value="Nucleotide cyclase"/>
    <property type="match status" value="1"/>
</dbReference>
<dbReference type="InterPro" id="IPR029787">
    <property type="entry name" value="Nucleotide_cyclase"/>
</dbReference>
<proteinExistence type="predicted"/>
<dbReference type="InterPro" id="IPR000160">
    <property type="entry name" value="GGDEF_dom"/>
</dbReference>
<dbReference type="PANTHER" id="PTHR44757">
    <property type="entry name" value="DIGUANYLATE CYCLASE DGCP"/>
    <property type="match status" value="1"/>
</dbReference>
<dbReference type="Proteomes" id="UP001623660">
    <property type="component" value="Unassembled WGS sequence"/>
</dbReference>
<dbReference type="InterPro" id="IPR052155">
    <property type="entry name" value="Biofilm_reg_signaling"/>
</dbReference>
<dbReference type="SUPFAM" id="SSF55785">
    <property type="entry name" value="PYP-like sensor domain (PAS domain)"/>
    <property type="match status" value="2"/>
</dbReference>
<feature type="domain" description="PAS" evidence="1">
    <location>
        <begin position="122"/>
        <end position="158"/>
    </location>
</feature>
<dbReference type="InterPro" id="IPR043128">
    <property type="entry name" value="Rev_trsase/Diguanyl_cyclase"/>
</dbReference>
<dbReference type="InterPro" id="IPR035965">
    <property type="entry name" value="PAS-like_dom_sf"/>
</dbReference>
<dbReference type="SMART" id="SM00086">
    <property type="entry name" value="PAC"/>
    <property type="match status" value="2"/>
</dbReference>
<keyword evidence="4" id="KW-0548">Nucleotidyltransferase</keyword>
<dbReference type="PROSITE" id="PS50112">
    <property type="entry name" value="PAS"/>
    <property type="match status" value="2"/>
</dbReference>
<dbReference type="PANTHER" id="PTHR44757:SF2">
    <property type="entry name" value="BIOFILM ARCHITECTURE MAINTENANCE PROTEIN MBAA"/>
    <property type="match status" value="1"/>
</dbReference>
<feature type="domain" description="PAC" evidence="2">
    <location>
        <begin position="48"/>
        <end position="100"/>
    </location>
</feature>
<evidence type="ECO:0000259" key="3">
    <source>
        <dbReference type="PROSITE" id="PS50887"/>
    </source>
</evidence>
<evidence type="ECO:0000259" key="2">
    <source>
        <dbReference type="PROSITE" id="PS50113"/>
    </source>
</evidence>
<dbReference type="NCBIfam" id="TIGR00254">
    <property type="entry name" value="GGDEF"/>
    <property type="match status" value="1"/>
</dbReference>
<feature type="domain" description="PAS" evidence="1">
    <location>
        <begin position="1"/>
        <end position="30"/>
    </location>
</feature>
<dbReference type="InterPro" id="IPR000014">
    <property type="entry name" value="PAS"/>
</dbReference>
<keyword evidence="4" id="KW-0808">Transferase</keyword>
<evidence type="ECO:0000313" key="4">
    <source>
        <dbReference type="EMBL" id="MFL0198226.1"/>
    </source>
</evidence>
<dbReference type="Pfam" id="PF08447">
    <property type="entry name" value="PAS_3"/>
    <property type="match status" value="1"/>
</dbReference>
<gene>
    <name evidence="4" type="ORF">ACJDU8_22075</name>
</gene>
<name>A0ABW8SSB8_9CLOT</name>
<comment type="caution">
    <text evidence="4">The sequence shown here is derived from an EMBL/GenBank/DDBJ whole genome shotgun (WGS) entry which is preliminary data.</text>
</comment>
<dbReference type="InterPro" id="IPR001610">
    <property type="entry name" value="PAC"/>
</dbReference>
<dbReference type="EC" id="2.7.7.65" evidence="4"/>
<reference evidence="4 5" key="1">
    <citation type="submission" date="2024-11" db="EMBL/GenBank/DDBJ databases">
        <authorList>
            <person name="Heng Y.C."/>
            <person name="Lim A.C.H."/>
            <person name="Lee J.K.Y."/>
            <person name="Kittelmann S."/>
        </authorList>
    </citation>
    <scope>NUCLEOTIDE SEQUENCE [LARGE SCALE GENOMIC DNA]</scope>
    <source>
        <strain evidence="4 5">WILCCON 0269</strain>
    </source>
</reference>
<accession>A0ABW8SSB8</accession>
<dbReference type="CDD" id="cd01949">
    <property type="entry name" value="GGDEF"/>
    <property type="match status" value="1"/>
</dbReference>
<dbReference type="NCBIfam" id="TIGR00229">
    <property type="entry name" value="sensory_box"/>
    <property type="match status" value="1"/>
</dbReference>
<dbReference type="Pfam" id="PF13426">
    <property type="entry name" value="PAS_9"/>
    <property type="match status" value="1"/>
</dbReference>
<sequence length="385" mass="44456">MIEINSMGIITSITPNCNTILGYSEHEMININIQKYCNISLEDTITHRSFHTEIIKKDGSTSYFDIYINSIVNNDNTIIGYCLSLIDISNYREIERRGNNLQKMLECSKDIICSFQIIPEPKMIYISPCVKDMLGYSVEEFQTNPMIPFEIVHPDDYEIQQSKIKSNTDFSKLFQARFKHKDGYYLWLEDYIIPTYNQNGQLIEVDTICRNIQDKKEMEEKLKKLSYTDALTGLYNRTYLNKQIQLFSEEANMPIAVIVCDLDDFKYINDTFGHLEGNTFLKNVAILLDDIFPDDSIIVRSGGDEFLIIIASVSLKEAEGIYSTMLLALNKHNEIGKIQIRLSTGFAYSNTSKNILEQINKADKAMYKNKYIRKLATNHNHLGYD</sequence>
<feature type="domain" description="PAC" evidence="2">
    <location>
        <begin position="172"/>
        <end position="224"/>
    </location>
</feature>
<feature type="domain" description="GGDEF" evidence="3">
    <location>
        <begin position="253"/>
        <end position="385"/>
    </location>
</feature>
<dbReference type="RefSeq" id="WP_406794332.1">
    <property type="nucleotide sequence ID" value="NZ_JBJHZX010000051.1"/>
</dbReference>
<evidence type="ECO:0000259" key="1">
    <source>
        <dbReference type="PROSITE" id="PS50112"/>
    </source>
</evidence>
<evidence type="ECO:0000313" key="5">
    <source>
        <dbReference type="Proteomes" id="UP001623660"/>
    </source>
</evidence>
<dbReference type="Pfam" id="PF00990">
    <property type="entry name" value="GGDEF"/>
    <property type="match status" value="1"/>
</dbReference>
<keyword evidence="5" id="KW-1185">Reference proteome</keyword>